<accession>A0A154BSV3</accession>
<protein>
    <recommendedName>
        <fullName evidence="3">Transcriptional regulator</fullName>
    </recommendedName>
</protein>
<organism evidence="1 2">
    <name type="scientific">Anaerosporomusa subterranea</name>
    <dbReference type="NCBI Taxonomy" id="1794912"/>
    <lineage>
        <taxon>Bacteria</taxon>
        <taxon>Bacillati</taxon>
        <taxon>Bacillota</taxon>
        <taxon>Negativicutes</taxon>
        <taxon>Acetonemataceae</taxon>
        <taxon>Anaerosporomusa</taxon>
    </lineage>
</organism>
<dbReference type="AlphaFoldDB" id="A0A154BSV3"/>
<dbReference type="InterPro" id="IPR036388">
    <property type="entry name" value="WH-like_DNA-bd_sf"/>
</dbReference>
<gene>
    <name evidence="1" type="ORF">AXX12_01830</name>
</gene>
<evidence type="ECO:0000313" key="1">
    <source>
        <dbReference type="EMBL" id="KYZ76910.1"/>
    </source>
</evidence>
<evidence type="ECO:0000313" key="2">
    <source>
        <dbReference type="Proteomes" id="UP000076268"/>
    </source>
</evidence>
<dbReference type="STRING" id="1794912.AXX12_01830"/>
<dbReference type="Proteomes" id="UP000076268">
    <property type="component" value="Unassembled WGS sequence"/>
</dbReference>
<dbReference type="InterPro" id="IPR043128">
    <property type="entry name" value="Rev_trsase/Diguanyl_cyclase"/>
</dbReference>
<dbReference type="RefSeq" id="WP_066238274.1">
    <property type="nucleotide sequence ID" value="NZ_LSGP01000013.1"/>
</dbReference>
<dbReference type="Gene3D" id="1.10.10.10">
    <property type="entry name" value="Winged helix-like DNA-binding domain superfamily/Winged helix DNA-binding domain"/>
    <property type="match status" value="1"/>
</dbReference>
<name>A0A154BSV3_ANASB</name>
<dbReference type="Gene3D" id="3.30.70.270">
    <property type="match status" value="1"/>
</dbReference>
<proteinExistence type="predicted"/>
<evidence type="ECO:0008006" key="3">
    <source>
        <dbReference type="Google" id="ProtNLM"/>
    </source>
</evidence>
<comment type="caution">
    <text evidence="1">The sequence shown here is derived from an EMBL/GenBank/DDBJ whole genome shotgun (WGS) entry which is preliminary data.</text>
</comment>
<dbReference type="OrthoDB" id="4986073at2"/>
<keyword evidence="2" id="KW-1185">Reference proteome</keyword>
<reference evidence="1 2" key="1">
    <citation type="submission" date="2016-02" db="EMBL/GenBank/DDBJ databases">
        <title>Anaerosporomusa subterraneum gen. nov., sp. nov., a spore-forming obligate anaerobe isolated from saprolite.</title>
        <authorList>
            <person name="Choi J.K."/>
            <person name="Shah M."/>
            <person name="Yee N."/>
        </authorList>
    </citation>
    <scope>NUCLEOTIDE SEQUENCE [LARGE SCALE GENOMIC DNA]</scope>
    <source>
        <strain evidence="1 2">RU4</strain>
    </source>
</reference>
<sequence length="434" mass="49348">MAHRIGIIGPTRSVERILTIAQNFEHNIEFVPFPFEDESDIIRILQKNQADTKGWLFSGSVTYFIAKEYLSTEDNIAYCEPTGASFYINLLQMTINNSALPRFSVDMFESLMDIERFIQETGIKWQDVHIRYYKAQYDPEEIIQFHLRLWQEGKIDGAVTALRSVFHALKAHGVPVYQFTLTEQEIYQSLKIIIEKVKASYFKNTQVGLVLIEIGQYDEIIEKAKTPYVLQALELKLKELLLPLCENLDGYLLDKGTGVYEIFSTRGAVEREITTLRNTVQQLFATVDCNVPVIAGIGYGATVFAAERNAHCAIRNAREKKSNDIIIVQDNGVIVEAINEDKQLSYSYYSNDKELIEKLHKAAVGIKIYQKIVATIRRMGWDTFTSIQLARQLSVTEQNIRRIMNGLCAAGLAVQVGEEIVAARGRPGKLYRLV</sequence>
<dbReference type="EMBL" id="LSGP01000013">
    <property type="protein sequence ID" value="KYZ76910.1"/>
    <property type="molecule type" value="Genomic_DNA"/>
</dbReference>